<sequence length="73" mass="7996">MLKKILNFEKIELLTTQQLKSIAGGNIQPRCVVFAPPLSSPSSYPFYPCAHNPAIVPTLCPDPNDEFAPPIIC</sequence>
<dbReference type="Proteomes" id="UP001597138">
    <property type="component" value="Unassembled WGS sequence"/>
</dbReference>
<keyword evidence="2" id="KW-1185">Reference proteome</keyword>
<protein>
    <recommendedName>
        <fullName evidence="3">Bacteriocin-type signal sequence-containing protein</fullName>
    </recommendedName>
</protein>
<reference evidence="2" key="1">
    <citation type="journal article" date="2019" name="Int. J. Syst. Evol. Microbiol.">
        <title>The Global Catalogue of Microorganisms (GCM) 10K type strain sequencing project: providing services to taxonomists for standard genome sequencing and annotation.</title>
        <authorList>
            <consortium name="The Broad Institute Genomics Platform"/>
            <consortium name="The Broad Institute Genome Sequencing Center for Infectious Disease"/>
            <person name="Wu L."/>
            <person name="Ma J."/>
        </authorList>
    </citation>
    <scope>NUCLEOTIDE SEQUENCE [LARGE SCALE GENOMIC DNA]</scope>
    <source>
        <strain evidence="2">CCUG 70865</strain>
    </source>
</reference>
<comment type="caution">
    <text evidence="1">The sequence shown here is derived from an EMBL/GenBank/DDBJ whole genome shotgun (WGS) entry which is preliminary data.</text>
</comment>
<evidence type="ECO:0000313" key="2">
    <source>
        <dbReference type="Proteomes" id="UP001597138"/>
    </source>
</evidence>
<evidence type="ECO:0008006" key="3">
    <source>
        <dbReference type="Google" id="ProtNLM"/>
    </source>
</evidence>
<gene>
    <name evidence="1" type="ORF">ACFSC2_20620</name>
</gene>
<dbReference type="RefSeq" id="WP_379812892.1">
    <property type="nucleotide sequence ID" value="NZ_JBHUDZ010000018.1"/>
</dbReference>
<accession>A0ABW4HJ79</accession>
<organism evidence="1 2">
    <name type="scientific">Flavobacterium artemisiae</name>
    <dbReference type="NCBI Taxonomy" id="2126556"/>
    <lineage>
        <taxon>Bacteria</taxon>
        <taxon>Pseudomonadati</taxon>
        <taxon>Bacteroidota</taxon>
        <taxon>Flavobacteriia</taxon>
        <taxon>Flavobacteriales</taxon>
        <taxon>Flavobacteriaceae</taxon>
        <taxon>Flavobacterium</taxon>
    </lineage>
</organism>
<evidence type="ECO:0000313" key="1">
    <source>
        <dbReference type="EMBL" id="MFD1605152.1"/>
    </source>
</evidence>
<proteinExistence type="predicted"/>
<name>A0ABW4HJ79_9FLAO</name>
<dbReference type="EMBL" id="JBHUDZ010000018">
    <property type="protein sequence ID" value="MFD1605152.1"/>
    <property type="molecule type" value="Genomic_DNA"/>
</dbReference>